<evidence type="ECO:0000313" key="2">
    <source>
        <dbReference type="EMBL" id="NHN85313.1"/>
    </source>
</evidence>
<evidence type="ECO:0000313" key="3">
    <source>
        <dbReference type="Proteomes" id="UP000635278"/>
    </source>
</evidence>
<gene>
    <name evidence="2" type="ORF">GOB93_11755</name>
</gene>
<dbReference type="EMBL" id="WOTB01000014">
    <property type="protein sequence ID" value="NHN85313.1"/>
    <property type="molecule type" value="Genomic_DNA"/>
</dbReference>
<evidence type="ECO:0000259" key="1">
    <source>
        <dbReference type="Pfam" id="PF00535"/>
    </source>
</evidence>
<comment type="caution">
    <text evidence="2">The sequence shown here is derived from an EMBL/GenBank/DDBJ whole genome shotgun (WGS) entry which is preliminary data.</text>
</comment>
<accession>A0ABX0JPE3</accession>
<reference evidence="2 3" key="1">
    <citation type="journal article" date="2020" name="Int. J. Syst. Evol. Microbiol.">
        <title>Novel acetic acid bacteria from cider fermentations: Acetobacter conturbans sp. nov. and Acetobacter fallax sp. nov.</title>
        <authorList>
            <person name="Sombolestani A.S."/>
            <person name="Cleenwerck I."/>
            <person name="Cnockaert M."/>
            <person name="Borremans W."/>
            <person name="Wieme A.D."/>
            <person name="De Vuyst L."/>
            <person name="Vandamme P."/>
        </authorList>
    </citation>
    <scope>NUCLEOTIDE SEQUENCE [LARGE SCALE GENOMIC DNA]</scope>
    <source>
        <strain evidence="2 3">LMG 30640</strain>
    </source>
</reference>
<feature type="domain" description="Glycosyltransferase 2-like" evidence="1">
    <location>
        <begin position="28"/>
        <end position="157"/>
    </location>
</feature>
<dbReference type="RefSeq" id="WP_173583697.1">
    <property type="nucleotide sequence ID" value="NZ_WOTB01000014.1"/>
</dbReference>
<dbReference type="CDD" id="cd00761">
    <property type="entry name" value="Glyco_tranf_GTA_type"/>
    <property type="match status" value="1"/>
</dbReference>
<dbReference type="InterPro" id="IPR029044">
    <property type="entry name" value="Nucleotide-diphossugar_trans"/>
</dbReference>
<dbReference type="SUPFAM" id="SSF53448">
    <property type="entry name" value="Nucleotide-diphospho-sugar transferases"/>
    <property type="match status" value="1"/>
</dbReference>
<dbReference type="Proteomes" id="UP000635278">
    <property type="component" value="Unassembled WGS sequence"/>
</dbReference>
<dbReference type="Gene3D" id="3.90.550.10">
    <property type="entry name" value="Spore Coat Polysaccharide Biosynthesis Protein SpsA, Chain A"/>
    <property type="match status" value="1"/>
</dbReference>
<sequence>MTVNPWNRRYEYVYQTEESERTPEDLISICIPHFNYGDFIGECLDSVLGQTHKNLELIVVDDCSEDISSVSVISDWADRNKTRFHNVSIIRNMRNAGPSVSRNIAVDQAAGEFILLVDADNILFPRAAEKLLSACLDGGFDAVYPQITEMGDRLGLGHADIWDPDRLRKGNYIDVTSLLRKKAFQLVGGFSHIEDGWEDYDFWMKFVRGKLDVGFLPEILCKYRVHKTSRTSREALPAHFDLELIMAFRHPV</sequence>
<protein>
    <submittedName>
        <fullName evidence="2">Glycosyltransferase</fullName>
    </submittedName>
</protein>
<dbReference type="PANTHER" id="PTHR22916">
    <property type="entry name" value="GLYCOSYLTRANSFERASE"/>
    <property type="match status" value="1"/>
</dbReference>
<proteinExistence type="predicted"/>
<keyword evidence="3" id="KW-1185">Reference proteome</keyword>
<organism evidence="2 3">
    <name type="scientific">Acetobacter musti</name>
    <dbReference type="NCBI Taxonomy" id="864732"/>
    <lineage>
        <taxon>Bacteria</taxon>
        <taxon>Pseudomonadati</taxon>
        <taxon>Pseudomonadota</taxon>
        <taxon>Alphaproteobacteria</taxon>
        <taxon>Acetobacterales</taxon>
        <taxon>Acetobacteraceae</taxon>
        <taxon>Acetobacter</taxon>
    </lineage>
</organism>
<dbReference type="Pfam" id="PF00535">
    <property type="entry name" value="Glycos_transf_2"/>
    <property type="match status" value="1"/>
</dbReference>
<dbReference type="InterPro" id="IPR001173">
    <property type="entry name" value="Glyco_trans_2-like"/>
</dbReference>
<name>A0ABX0JPE3_9PROT</name>